<evidence type="ECO:0000256" key="6">
    <source>
        <dbReference type="ARBA" id="ARBA00023136"/>
    </source>
</evidence>
<keyword evidence="3" id="KW-1003">Cell membrane</keyword>
<keyword evidence="6 7" id="KW-0472">Membrane</keyword>
<dbReference type="InterPro" id="IPR050051">
    <property type="entry name" value="EccE_dom"/>
</dbReference>
<evidence type="ECO:0000256" key="3">
    <source>
        <dbReference type="ARBA" id="ARBA00022475"/>
    </source>
</evidence>
<dbReference type="InterPro" id="IPR021368">
    <property type="entry name" value="T7SS_EccE"/>
</dbReference>
<proteinExistence type="inferred from homology"/>
<dbReference type="OrthoDB" id="4760969at2"/>
<accession>A0A064CIV8</accession>
<feature type="domain" description="Type VII secretion system protein EccE" evidence="8">
    <location>
        <begin position="129"/>
        <end position="215"/>
    </location>
</feature>
<comment type="subcellular location">
    <subcellularLocation>
        <location evidence="1">Cell membrane</location>
    </subcellularLocation>
</comment>
<dbReference type="AlphaFoldDB" id="A0A064CIV8"/>
<reference evidence="9" key="1">
    <citation type="submission" date="2014-05" db="EMBL/GenBank/DDBJ databases">
        <title>Genome sequence of Mycobacterium aromaticivorans strain JS19b1T (= DSM 45407T).</title>
        <authorList>
            <person name="Kwak Y."/>
            <person name="Park G.-S."/>
            <person name="Li Q.X."/>
            <person name="Lee S.-E."/>
            <person name="Shin J.-H."/>
        </authorList>
    </citation>
    <scope>NUCLEOTIDE SEQUENCE [LARGE SCALE GENOMIC DNA]</scope>
    <source>
        <strain evidence="9">JS19b1</strain>
    </source>
</reference>
<gene>
    <name evidence="9" type="ORF">Y900_015210</name>
</gene>
<evidence type="ECO:0000313" key="10">
    <source>
        <dbReference type="Proteomes" id="UP000022835"/>
    </source>
</evidence>
<feature type="transmembrane region" description="Helical" evidence="7">
    <location>
        <begin position="35"/>
        <end position="61"/>
    </location>
</feature>
<organism evidence="9 10">
    <name type="scientific">Mycolicibacterium aromaticivorans JS19b1 = JCM 16368</name>
    <dbReference type="NCBI Taxonomy" id="1440774"/>
    <lineage>
        <taxon>Bacteria</taxon>
        <taxon>Bacillati</taxon>
        <taxon>Actinomycetota</taxon>
        <taxon>Actinomycetes</taxon>
        <taxon>Mycobacteriales</taxon>
        <taxon>Mycobacteriaceae</taxon>
        <taxon>Mycolicibacterium</taxon>
    </lineage>
</organism>
<dbReference type="GO" id="GO:0005886">
    <property type="term" value="C:plasma membrane"/>
    <property type="evidence" value="ECO:0007669"/>
    <property type="project" value="UniProtKB-SubCell"/>
</dbReference>
<comment type="similarity">
    <text evidence="2">Belongs to the EccE family.</text>
</comment>
<sequence length="292" mass="31043">MTEIKGPGAGRLTVVGMAIATAVLAYPWRSTADRWALGIAIGVVLMSLIWWRGQFLTTILWRRLRVLLNRRPIEGASADIQGRRSDAVTTALLRVDSRAGELPLGVLTGYLDRYGLLCDAVRVTTRTAPDSTTTWIGLTFSGARNLAALQGRSPLIPLRQTAENAARRLAGHLQETGWTATLVDAGDVPVLAEVDAREWWRSVTDARGYLTTYTVADPQTALGGVSAAAAQEVWTVVEIAGPSPRTELKAGVAIRTEEPPATSAPAPGLAGISGRQALALAALHPLSGVRLV</sequence>
<evidence type="ECO:0000256" key="1">
    <source>
        <dbReference type="ARBA" id="ARBA00004236"/>
    </source>
</evidence>
<dbReference type="eggNOG" id="ENOG5031E1N">
    <property type="taxonomic scope" value="Bacteria"/>
</dbReference>
<dbReference type="Pfam" id="PF11203">
    <property type="entry name" value="EccE"/>
    <property type="match status" value="1"/>
</dbReference>
<dbReference type="Proteomes" id="UP000022835">
    <property type="component" value="Unassembled WGS sequence"/>
</dbReference>
<keyword evidence="5 7" id="KW-1133">Transmembrane helix</keyword>
<evidence type="ECO:0000259" key="8">
    <source>
        <dbReference type="Pfam" id="PF11203"/>
    </source>
</evidence>
<evidence type="ECO:0000256" key="2">
    <source>
        <dbReference type="ARBA" id="ARBA00007759"/>
    </source>
</evidence>
<evidence type="ECO:0000256" key="7">
    <source>
        <dbReference type="SAM" id="Phobius"/>
    </source>
</evidence>
<dbReference type="STRING" id="1440774.Y900_015210"/>
<dbReference type="EMBL" id="JALN02000001">
    <property type="protein sequence ID" value="KDF00251.1"/>
    <property type="molecule type" value="Genomic_DNA"/>
</dbReference>
<keyword evidence="10" id="KW-1185">Reference proteome</keyword>
<evidence type="ECO:0000256" key="4">
    <source>
        <dbReference type="ARBA" id="ARBA00022692"/>
    </source>
</evidence>
<evidence type="ECO:0000313" key="9">
    <source>
        <dbReference type="EMBL" id="KDF00251.1"/>
    </source>
</evidence>
<dbReference type="NCBIfam" id="TIGR03923">
    <property type="entry name" value="T7SS_EccE"/>
    <property type="match status" value="1"/>
</dbReference>
<evidence type="ECO:0000256" key="5">
    <source>
        <dbReference type="ARBA" id="ARBA00022989"/>
    </source>
</evidence>
<dbReference type="RefSeq" id="WP_036342851.1">
    <property type="nucleotide sequence ID" value="NZ_JALN02000001.1"/>
</dbReference>
<protein>
    <recommendedName>
        <fullName evidence="8">Type VII secretion system protein EccE domain-containing protein</fullName>
    </recommendedName>
</protein>
<name>A0A064CIV8_9MYCO</name>
<keyword evidence="4 7" id="KW-0812">Transmembrane</keyword>
<comment type="caution">
    <text evidence="9">The sequence shown here is derived from an EMBL/GenBank/DDBJ whole genome shotgun (WGS) entry which is preliminary data.</text>
</comment>
<feature type="transmembrane region" description="Helical" evidence="7">
    <location>
        <begin position="12"/>
        <end position="29"/>
    </location>
</feature>